<keyword evidence="7" id="KW-1185">Reference proteome</keyword>
<dbReference type="PROSITE" id="PS50987">
    <property type="entry name" value="HTH_ARSR_2"/>
    <property type="match status" value="1"/>
</dbReference>
<dbReference type="Pfam" id="PF01022">
    <property type="entry name" value="HTH_5"/>
    <property type="match status" value="1"/>
</dbReference>
<dbReference type="EMBL" id="JBHRTQ010000015">
    <property type="protein sequence ID" value="MFC3175477.1"/>
    <property type="molecule type" value="Genomic_DNA"/>
</dbReference>
<reference evidence="7" key="1">
    <citation type="journal article" date="2019" name="Int. J. Syst. Evol. Microbiol.">
        <title>The Global Catalogue of Microorganisms (GCM) 10K type strain sequencing project: providing services to taxonomists for standard genome sequencing and annotation.</title>
        <authorList>
            <consortium name="The Broad Institute Genomics Platform"/>
            <consortium name="The Broad Institute Genome Sequencing Center for Infectious Disease"/>
            <person name="Wu L."/>
            <person name="Ma J."/>
        </authorList>
    </citation>
    <scope>NUCLEOTIDE SEQUENCE [LARGE SCALE GENOMIC DNA]</scope>
    <source>
        <strain evidence="7">KCTC 42984</strain>
    </source>
</reference>
<evidence type="ECO:0000313" key="7">
    <source>
        <dbReference type="Proteomes" id="UP001595604"/>
    </source>
</evidence>
<dbReference type="SMART" id="SM00418">
    <property type="entry name" value="HTH_ARSR"/>
    <property type="match status" value="1"/>
</dbReference>
<accession>A0ABV7IU35</accession>
<evidence type="ECO:0000259" key="5">
    <source>
        <dbReference type="PROSITE" id="PS50987"/>
    </source>
</evidence>
<dbReference type="RefSeq" id="WP_162895905.1">
    <property type="nucleotide sequence ID" value="NZ_JBHRTQ010000015.1"/>
</dbReference>
<keyword evidence="2" id="KW-0238">DNA-binding</keyword>
<dbReference type="CDD" id="cd00090">
    <property type="entry name" value="HTH_ARSR"/>
    <property type="match status" value="1"/>
</dbReference>
<protein>
    <submittedName>
        <fullName evidence="6">ArsR/SmtB family transcription factor</fullName>
    </submittedName>
</protein>
<name>A0ABV7IU35_9SPHN</name>
<dbReference type="InterPro" id="IPR036388">
    <property type="entry name" value="WH-like_DNA-bd_sf"/>
</dbReference>
<dbReference type="Proteomes" id="UP001595604">
    <property type="component" value="Unassembled WGS sequence"/>
</dbReference>
<evidence type="ECO:0000256" key="2">
    <source>
        <dbReference type="ARBA" id="ARBA00023125"/>
    </source>
</evidence>
<proteinExistence type="predicted"/>
<dbReference type="PANTHER" id="PTHR43132:SF2">
    <property type="entry name" value="ARSENICAL RESISTANCE OPERON REPRESSOR ARSR-RELATED"/>
    <property type="match status" value="1"/>
</dbReference>
<dbReference type="SUPFAM" id="SSF46785">
    <property type="entry name" value="Winged helix' DNA-binding domain"/>
    <property type="match status" value="1"/>
</dbReference>
<dbReference type="Gene3D" id="1.10.10.10">
    <property type="entry name" value="Winged helix-like DNA-binding domain superfamily/Winged helix DNA-binding domain"/>
    <property type="match status" value="1"/>
</dbReference>
<dbReference type="PRINTS" id="PR00778">
    <property type="entry name" value="HTHARSR"/>
</dbReference>
<evidence type="ECO:0000256" key="1">
    <source>
        <dbReference type="ARBA" id="ARBA00023015"/>
    </source>
</evidence>
<sequence length="132" mass="14223">MMAVQALSSTEEQAELLRVLGHPMRLAVLKELTGGERAVGDIAERTGLGLSVLSQQLAILRKAALVSSRREAKQVFYTIDADQMKVARAVLDALVPEDGTRGASESTRPAEPPRPDVRLGAAMFAQVSRVTR</sequence>
<evidence type="ECO:0000313" key="6">
    <source>
        <dbReference type="EMBL" id="MFC3175477.1"/>
    </source>
</evidence>
<comment type="caution">
    <text evidence="6">The sequence shown here is derived from an EMBL/GenBank/DDBJ whole genome shotgun (WGS) entry which is preliminary data.</text>
</comment>
<dbReference type="InterPro" id="IPR036390">
    <property type="entry name" value="WH_DNA-bd_sf"/>
</dbReference>
<dbReference type="InterPro" id="IPR051011">
    <property type="entry name" value="Metal_resp_trans_reg"/>
</dbReference>
<gene>
    <name evidence="6" type="ORF">ACFOD9_14555</name>
</gene>
<feature type="domain" description="HTH arsR-type" evidence="5">
    <location>
        <begin position="5"/>
        <end position="101"/>
    </location>
</feature>
<dbReference type="InterPro" id="IPR001845">
    <property type="entry name" value="HTH_ArsR_DNA-bd_dom"/>
</dbReference>
<dbReference type="NCBIfam" id="NF033788">
    <property type="entry name" value="HTH_metalloreg"/>
    <property type="match status" value="1"/>
</dbReference>
<keyword evidence="3" id="KW-0804">Transcription</keyword>
<organism evidence="6 7">
    <name type="scientific">Novosphingobium bradum</name>
    <dbReference type="NCBI Taxonomy" id="1737444"/>
    <lineage>
        <taxon>Bacteria</taxon>
        <taxon>Pseudomonadati</taxon>
        <taxon>Pseudomonadota</taxon>
        <taxon>Alphaproteobacteria</taxon>
        <taxon>Sphingomonadales</taxon>
        <taxon>Sphingomonadaceae</taxon>
        <taxon>Novosphingobium</taxon>
    </lineage>
</organism>
<evidence type="ECO:0000256" key="3">
    <source>
        <dbReference type="ARBA" id="ARBA00023163"/>
    </source>
</evidence>
<dbReference type="InterPro" id="IPR011991">
    <property type="entry name" value="ArsR-like_HTH"/>
</dbReference>
<keyword evidence="1" id="KW-0805">Transcription regulation</keyword>
<feature type="region of interest" description="Disordered" evidence="4">
    <location>
        <begin position="97"/>
        <end position="116"/>
    </location>
</feature>
<dbReference type="PANTHER" id="PTHR43132">
    <property type="entry name" value="ARSENICAL RESISTANCE OPERON REPRESSOR ARSR-RELATED"/>
    <property type="match status" value="1"/>
</dbReference>
<evidence type="ECO:0000256" key="4">
    <source>
        <dbReference type="SAM" id="MobiDB-lite"/>
    </source>
</evidence>